<comment type="caution">
    <text evidence="1">The sequence shown here is derived from an EMBL/GenBank/DDBJ whole genome shotgun (WGS) entry which is preliminary data.</text>
</comment>
<evidence type="ECO:0000313" key="1">
    <source>
        <dbReference type="EMBL" id="KKT70135.1"/>
    </source>
</evidence>
<evidence type="ECO:0000313" key="2">
    <source>
        <dbReference type="Proteomes" id="UP000034154"/>
    </source>
</evidence>
<sequence>MRFILFRLARAVRRAKIPFFVLCVLIVAFFVSAIKWMHSTYPQMAAEARAEEMTFWSMADKLTAEDRSALLNYGLRTGKLPRVLPWWEHDRHMCSAVVVKYVALFTGIKLVHASAWELRTKRACSTCVSNARKLTTVWDATERFAADGSLAPEMRVALVQEVTTQAYDPNKVYVLGLLWEHTSYWEKITADRADINSHVALLIRGRVIHFIDMGDGVYPLRLETLDEVFVRGDLKPVWVAEVHEKTRTEGRRGGLVKKDFRLPVTTREVAFEQRVWPWTSLRRFLVFPSRPWYAPDRWHSFFQRADTLVEKSLLYRWRNGYDPYPTKFVEMEVTQ</sequence>
<organism evidence="1 2">
    <name type="scientific">Candidatus Uhrbacteria bacterium GW2011_GWF2_44_350</name>
    <dbReference type="NCBI Taxonomy" id="1619000"/>
    <lineage>
        <taxon>Bacteria</taxon>
        <taxon>Candidatus Uhriibacteriota</taxon>
    </lineage>
</organism>
<proteinExistence type="predicted"/>
<accession>A0A0G1JFS2</accession>
<dbReference type="EMBL" id="LCJB01000035">
    <property type="protein sequence ID" value="KKT70135.1"/>
    <property type="molecule type" value="Genomic_DNA"/>
</dbReference>
<dbReference type="Proteomes" id="UP000034154">
    <property type="component" value="Unassembled WGS sequence"/>
</dbReference>
<gene>
    <name evidence="1" type="ORF">UW63_C0035G0008</name>
</gene>
<name>A0A0G1JFS2_9BACT</name>
<dbReference type="AlphaFoldDB" id="A0A0G1JFS2"/>
<reference evidence="1 2" key="1">
    <citation type="journal article" date="2015" name="Nature">
        <title>rRNA introns, odd ribosomes, and small enigmatic genomes across a large radiation of phyla.</title>
        <authorList>
            <person name="Brown C.T."/>
            <person name="Hug L.A."/>
            <person name="Thomas B.C."/>
            <person name="Sharon I."/>
            <person name="Castelle C.J."/>
            <person name="Singh A."/>
            <person name="Wilkins M.J."/>
            <person name="Williams K.H."/>
            <person name="Banfield J.F."/>
        </authorList>
    </citation>
    <scope>NUCLEOTIDE SEQUENCE [LARGE SCALE GENOMIC DNA]</scope>
</reference>
<protein>
    <submittedName>
        <fullName evidence="1">Uncharacterized protein</fullName>
    </submittedName>
</protein>